<evidence type="ECO:0000256" key="1">
    <source>
        <dbReference type="SAM" id="Coils"/>
    </source>
</evidence>
<protein>
    <submittedName>
        <fullName evidence="3">Relaxase/mobilization nuclease domain-containing protein</fullName>
    </submittedName>
</protein>
<dbReference type="EMBL" id="JACOON010000003">
    <property type="protein sequence ID" value="MBC5648154.1"/>
    <property type="molecule type" value="Genomic_DNA"/>
</dbReference>
<name>A0ABR7EG85_9FIRM</name>
<feature type="coiled-coil region" evidence="1">
    <location>
        <begin position="331"/>
        <end position="361"/>
    </location>
</feature>
<accession>A0ABR7EG85</accession>
<evidence type="ECO:0000313" key="3">
    <source>
        <dbReference type="EMBL" id="MBC5648154.1"/>
    </source>
</evidence>
<feature type="domain" description="MobA/VirD2-like nuclease" evidence="2">
    <location>
        <begin position="35"/>
        <end position="164"/>
    </location>
</feature>
<evidence type="ECO:0000259" key="2">
    <source>
        <dbReference type="Pfam" id="PF03432"/>
    </source>
</evidence>
<dbReference type="RefSeq" id="WP_186857667.1">
    <property type="nucleotide sequence ID" value="NZ_JACOON010000003.1"/>
</dbReference>
<sequence length="473" mass="55005">MAYTKIRNIKSSAHLTDAINYAAAPTKILETLTAYAENKEKTIDGARFVSGINCVPETAAQAMMATKRRFGKETGRIAYHIIQSFRPGEVTPELAHQIGKQYAERWLSEFEVVIGTHLDRKHIHNHLIINSVSCVTGKKFHISRGDFYEKLRGISDELCRENGLSVIEYIDGKNMTYEEYLRRHSGGRTLRQIVKDDIETCIGKSFSLAGFYINLEDMGYEVDAAVTHPKIRAPDARKFMRLSTLGYPTERIYAAVAHDKRRMPVKKAKRYYTKQRYPRRKLSGIEALYIYYLFLLGKLRQKPHDVKLPISEYRKFYRMKEQLAFVTKNHFTKLSEVVKTLEQVNEQLKKLQSEQYRLRGARRKFKPLFEAHSIYERYSEIPDKLDEERRVMLEQAKEVIRKSGYADHIEAIRETRIALIGAISKNREEIQRLKKAKRSLGEVIEGTKSINNNLLFMKQGRKQKKKADNSLER</sequence>
<keyword evidence="4" id="KW-1185">Reference proteome</keyword>
<organism evidence="3 4">
    <name type="scientific">Christensenella tenuis</name>
    <dbReference type="NCBI Taxonomy" id="2763033"/>
    <lineage>
        <taxon>Bacteria</taxon>
        <taxon>Bacillati</taxon>
        <taxon>Bacillota</taxon>
        <taxon>Clostridia</taxon>
        <taxon>Christensenellales</taxon>
        <taxon>Christensenellaceae</taxon>
        <taxon>Christensenella</taxon>
    </lineage>
</organism>
<dbReference type="Proteomes" id="UP000606889">
    <property type="component" value="Unassembled WGS sequence"/>
</dbReference>
<keyword evidence="1" id="KW-0175">Coiled coil</keyword>
<gene>
    <name evidence="3" type="ORF">H8S18_07365</name>
</gene>
<proteinExistence type="predicted"/>
<dbReference type="InterPro" id="IPR005094">
    <property type="entry name" value="Endonuclease_MobA/VirD2"/>
</dbReference>
<evidence type="ECO:0000313" key="4">
    <source>
        <dbReference type="Proteomes" id="UP000606889"/>
    </source>
</evidence>
<reference evidence="3 4" key="1">
    <citation type="submission" date="2020-08" db="EMBL/GenBank/DDBJ databases">
        <title>Genome public.</title>
        <authorList>
            <person name="Liu C."/>
            <person name="Sun Q."/>
        </authorList>
    </citation>
    <scope>NUCLEOTIDE SEQUENCE [LARGE SCALE GENOMIC DNA]</scope>
    <source>
        <strain evidence="3 4">NSJ-35</strain>
    </source>
</reference>
<comment type="caution">
    <text evidence="3">The sequence shown here is derived from an EMBL/GenBank/DDBJ whole genome shotgun (WGS) entry which is preliminary data.</text>
</comment>
<dbReference type="Pfam" id="PF03432">
    <property type="entry name" value="Relaxase"/>
    <property type="match status" value="1"/>
</dbReference>